<evidence type="ECO:0000313" key="2">
    <source>
        <dbReference type="Proteomes" id="UP000285023"/>
    </source>
</evidence>
<sequence length="237" mass="25035">MSLFVAFAMLAGQEIAGTRTPPVVVQRQVATSPAVSRAVMSEFARCVVRRKHDVAAEVVLDPLQKLGSEETKGLFISDCMPRGSRMRARAVQMRYGLAEALVLADIKSAPADLSQVAPLQHLPFTDRPMPADVAADPERVAGWQVFADAAQGYAAIAPLGECVVRANPAGSLALLKTPVETEAEKAALSALAPALPGCVKKGEQIAINRFNLRGTIALNLYRLARAPRIAVGSGGAQ</sequence>
<proteinExistence type="predicted"/>
<comment type="caution">
    <text evidence="1">The sequence shown here is derived from an EMBL/GenBank/DDBJ whole genome shotgun (WGS) entry which is preliminary data.</text>
</comment>
<protein>
    <submittedName>
        <fullName evidence="1">Uncharacterized protein</fullName>
    </submittedName>
</protein>
<keyword evidence="2" id="KW-1185">Reference proteome</keyword>
<accession>A0A418Q1N0</accession>
<organism evidence="1 2">
    <name type="scientific">Sphingomonas edaphi</name>
    <dbReference type="NCBI Taxonomy" id="2315689"/>
    <lineage>
        <taxon>Bacteria</taxon>
        <taxon>Pseudomonadati</taxon>
        <taxon>Pseudomonadota</taxon>
        <taxon>Alphaproteobacteria</taxon>
        <taxon>Sphingomonadales</taxon>
        <taxon>Sphingomonadaceae</taxon>
        <taxon>Sphingomonas</taxon>
    </lineage>
</organism>
<dbReference type="RefSeq" id="WP_119531047.1">
    <property type="nucleotide sequence ID" value="NZ_QXTF01000001.1"/>
</dbReference>
<evidence type="ECO:0000313" key="1">
    <source>
        <dbReference type="EMBL" id="RIX31767.1"/>
    </source>
</evidence>
<name>A0A418Q1N0_9SPHN</name>
<gene>
    <name evidence="1" type="ORF">D3M59_01805</name>
</gene>
<dbReference type="EMBL" id="QXTF01000001">
    <property type="protein sequence ID" value="RIX31767.1"/>
    <property type="molecule type" value="Genomic_DNA"/>
</dbReference>
<dbReference type="AlphaFoldDB" id="A0A418Q1N0"/>
<dbReference type="Proteomes" id="UP000285023">
    <property type="component" value="Unassembled WGS sequence"/>
</dbReference>
<reference evidence="1 2" key="1">
    <citation type="submission" date="2018-09" db="EMBL/GenBank/DDBJ databases">
        <title>Sphingomonas sp. DAC4.</title>
        <authorList>
            <person name="Seo T."/>
        </authorList>
    </citation>
    <scope>NUCLEOTIDE SEQUENCE [LARGE SCALE GENOMIC DNA]</scope>
    <source>
        <strain evidence="1 2">DAC4</strain>
    </source>
</reference>
<dbReference type="OrthoDB" id="7594653at2"/>